<dbReference type="STRING" id="641524.ADICYQ_0631"/>
<organism evidence="1 2">
    <name type="scientific">Cyclobacterium qasimii M12-11B</name>
    <dbReference type="NCBI Taxonomy" id="641524"/>
    <lineage>
        <taxon>Bacteria</taxon>
        <taxon>Pseudomonadati</taxon>
        <taxon>Bacteroidota</taxon>
        <taxon>Cytophagia</taxon>
        <taxon>Cytophagales</taxon>
        <taxon>Cyclobacteriaceae</taxon>
        <taxon>Cyclobacterium</taxon>
    </lineage>
</organism>
<dbReference type="EMBL" id="ATNM01000029">
    <property type="protein sequence ID" value="EPR71040.1"/>
    <property type="molecule type" value="Genomic_DNA"/>
</dbReference>
<accession>S7VLF3</accession>
<sequence>MEKLRKETDSEKKAIIEANVVKREKGKRIVKVYNKGKAIAKNVVVTFPGAPNVSIMDYPASIDIRAQNSIDIQINASKISPETLKINFEWEDDLSLNNKDSQIIQV</sequence>
<reference evidence="1 2" key="1">
    <citation type="journal article" date="2013" name="Genome Announc.">
        <title>Draft Genome Sequence of Cyclobacterium qasimii Strain M12-11BT, Isolated from Arctic Marine Sediment.</title>
        <authorList>
            <person name="Shivaji S."/>
            <person name="Ara S."/>
            <person name="Singh A."/>
            <person name="Kumar Pinnaka A."/>
        </authorList>
    </citation>
    <scope>NUCLEOTIDE SEQUENCE [LARGE SCALE GENOMIC DNA]</scope>
    <source>
        <strain evidence="1 2">M12-11B</strain>
    </source>
</reference>
<comment type="caution">
    <text evidence="1">The sequence shown here is derived from an EMBL/GenBank/DDBJ whole genome shotgun (WGS) entry which is preliminary data.</text>
</comment>
<gene>
    <name evidence="1" type="ORF">ADICYQ_0631</name>
</gene>
<protein>
    <submittedName>
        <fullName evidence="1">Uncharacterized protein</fullName>
    </submittedName>
</protein>
<dbReference type="AlphaFoldDB" id="S7VLF3"/>
<name>S7VLF3_9BACT</name>
<dbReference type="Proteomes" id="UP000014974">
    <property type="component" value="Unassembled WGS sequence"/>
</dbReference>
<evidence type="ECO:0000313" key="2">
    <source>
        <dbReference type="Proteomes" id="UP000014974"/>
    </source>
</evidence>
<proteinExistence type="predicted"/>
<evidence type="ECO:0000313" key="1">
    <source>
        <dbReference type="EMBL" id="EPR71040.1"/>
    </source>
</evidence>